<keyword evidence="5 8" id="KW-0560">Oxidoreductase</keyword>
<keyword evidence="4 8" id="KW-0479">Metal-binding</keyword>
<evidence type="ECO:0000313" key="11">
    <source>
        <dbReference type="Proteomes" id="UP001444661"/>
    </source>
</evidence>
<dbReference type="SUPFAM" id="SSF48264">
    <property type="entry name" value="Cytochrome P450"/>
    <property type="match status" value="1"/>
</dbReference>
<evidence type="ECO:0000256" key="2">
    <source>
        <dbReference type="ARBA" id="ARBA00010617"/>
    </source>
</evidence>
<dbReference type="PROSITE" id="PS00086">
    <property type="entry name" value="CYTOCHROME_P450"/>
    <property type="match status" value="1"/>
</dbReference>
<dbReference type="InterPro" id="IPR002401">
    <property type="entry name" value="Cyt_P450_E_grp-I"/>
</dbReference>
<evidence type="ECO:0000256" key="8">
    <source>
        <dbReference type="RuleBase" id="RU000461"/>
    </source>
</evidence>
<evidence type="ECO:0000256" key="9">
    <source>
        <dbReference type="SAM" id="Phobius"/>
    </source>
</evidence>
<dbReference type="InterPro" id="IPR036396">
    <property type="entry name" value="Cyt_P450_sf"/>
</dbReference>
<sequence>MSVPMSPRIAKQHCLNSTQLAFLVIILLVIYAICLSVYNGLFHPLASFPGPLSHQISVIPRLVYLVTGRLPFHVADLHVKYGSVVRISPNELAFCEPQAWKDIYGHRQQGHEEFSKYLGFYRPIKRKSPASIMSAPRHDHALLRRQLSHGFSDRSMRGQEPIIGFYVDLLIKRLRHHGGGGVKALNMREWLNWTTFDIIGDLGFGSPFGCLENSSYHPWVSAITRIVKVGSYIQALYELGGIQLVTCMVNSGIWRSRSEHKKQVHAKLIQRIQLDTERSDLIQGLLRSQDSLSFDQISAAAATLIVAGSETTATLLSGVVFLLAKNKDKLALLTKEVRSTFDKDDEITLSSVSCLSYMLACLNECLRMYPPVAIGLPRVVPKGGAAVAGEFVPEGTIVGVWQWAINHDERFWADPWEFHPERFLDNDNPRYQNDLLDAMQPFSTGPRNCIGKNLAYAEMRLILAKIVFNFDLQLADDSKEWLGRQNVYFLWEKPALHVHLTPVSQ</sequence>
<keyword evidence="9" id="KW-0472">Membrane</keyword>
<protein>
    <submittedName>
        <fullName evidence="10">Cytochrome P450</fullName>
    </submittedName>
</protein>
<proteinExistence type="inferred from homology"/>
<dbReference type="InterPro" id="IPR001128">
    <property type="entry name" value="Cyt_P450"/>
</dbReference>
<evidence type="ECO:0000256" key="5">
    <source>
        <dbReference type="ARBA" id="ARBA00023002"/>
    </source>
</evidence>
<keyword evidence="9" id="KW-0812">Transmembrane</keyword>
<organism evidence="10 11">
    <name type="scientific">Apiospora rasikravindrae</name>
    <dbReference type="NCBI Taxonomy" id="990691"/>
    <lineage>
        <taxon>Eukaryota</taxon>
        <taxon>Fungi</taxon>
        <taxon>Dikarya</taxon>
        <taxon>Ascomycota</taxon>
        <taxon>Pezizomycotina</taxon>
        <taxon>Sordariomycetes</taxon>
        <taxon>Xylariomycetidae</taxon>
        <taxon>Amphisphaeriales</taxon>
        <taxon>Apiosporaceae</taxon>
        <taxon>Apiospora</taxon>
    </lineage>
</organism>
<evidence type="ECO:0000256" key="6">
    <source>
        <dbReference type="ARBA" id="ARBA00023004"/>
    </source>
</evidence>
<dbReference type="Gene3D" id="1.10.630.10">
    <property type="entry name" value="Cytochrome P450"/>
    <property type="match status" value="1"/>
</dbReference>
<evidence type="ECO:0000256" key="7">
    <source>
        <dbReference type="ARBA" id="ARBA00023033"/>
    </source>
</evidence>
<dbReference type="PRINTS" id="PR00385">
    <property type="entry name" value="P450"/>
</dbReference>
<dbReference type="PRINTS" id="PR00463">
    <property type="entry name" value="EP450I"/>
</dbReference>
<keyword evidence="3 8" id="KW-0349">Heme</keyword>
<accession>A0ABR1TYW2</accession>
<gene>
    <name evidence="10" type="ORF">PG993_003226</name>
</gene>
<dbReference type="PANTHER" id="PTHR24305">
    <property type="entry name" value="CYTOCHROME P450"/>
    <property type="match status" value="1"/>
</dbReference>
<reference evidence="10 11" key="1">
    <citation type="submission" date="2023-01" db="EMBL/GenBank/DDBJ databases">
        <title>Analysis of 21 Apiospora genomes using comparative genomics revels a genus with tremendous synthesis potential of carbohydrate active enzymes and secondary metabolites.</title>
        <authorList>
            <person name="Sorensen T."/>
        </authorList>
    </citation>
    <scope>NUCLEOTIDE SEQUENCE [LARGE SCALE GENOMIC DNA]</scope>
    <source>
        <strain evidence="10 11">CBS 33761</strain>
    </source>
</reference>
<dbReference type="Pfam" id="PF00067">
    <property type="entry name" value="p450"/>
    <property type="match status" value="1"/>
</dbReference>
<dbReference type="InterPro" id="IPR017972">
    <property type="entry name" value="Cyt_P450_CS"/>
</dbReference>
<keyword evidence="9" id="KW-1133">Transmembrane helix</keyword>
<keyword evidence="11" id="KW-1185">Reference proteome</keyword>
<dbReference type="Proteomes" id="UP001444661">
    <property type="component" value="Unassembled WGS sequence"/>
</dbReference>
<dbReference type="CDD" id="cd11058">
    <property type="entry name" value="CYP60B-like"/>
    <property type="match status" value="1"/>
</dbReference>
<keyword evidence="6 8" id="KW-0408">Iron</keyword>
<evidence type="ECO:0000256" key="4">
    <source>
        <dbReference type="ARBA" id="ARBA00022723"/>
    </source>
</evidence>
<evidence type="ECO:0000256" key="1">
    <source>
        <dbReference type="ARBA" id="ARBA00001971"/>
    </source>
</evidence>
<dbReference type="PANTHER" id="PTHR24305:SF230">
    <property type="entry name" value="P450, PUTATIVE (EUROFUNG)-RELATED"/>
    <property type="match status" value="1"/>
</dbReference>
<feature type="transmembrane region" description="Helical" evidence="9">
    <location>
        <begin position="20"/>
        <end position="41"/>
    </location>
</feature>
<name>A0ABR1TYW2_9PEZI</name>
<comment type="caution">
    <text evidence="10">The sequence shown here is derived from an EMBL/GenBank/DDBJ whole genome shotgun (WGS) entry which is preliminary data.</text>
</comment>
<keyword evidence="7 8" id="KW-0503">Monooxygenase</keyword>
<evidence type="ECO:0000256" key="3">
    <source>
        <dbReference type="ARBA" id="ARBA00022617"/>
    </source>
</evidence>
<evidence type="ECO:0000313" key="10">
    <source>
        <dbReference type="EMBL" id="KAK8051841.1"/>
    </source>
</evidence>
<dbReference type="InterPro" id="IPR050121">
    <property type="entry name" value="Cytochrome_P450_monoxygenase"/>
</dbReference>
<dbReference type="EMBL" id="JAQQWK010000002">
    <property type="protein sequence ID" value="KAK8051841.1"/>
    <property type="molecule type" value="Genomic_DNA"/>
</dbReference>
<comment type="similarity">
    <text evidence="2 8">Belongs to the cytochrome P450 family.</text>
</comment>
<comment type="cofactor">
    <cofactor evidence="1">
        <name>heme</name>
        <dbReference type="ChEBI" id="CHEBI:30413"/>
    </cofactor>
</comment>